<accession>A0AAV0GQG9</accession>
<organism evidence="2 3">
    <name type="scientific">Linum tenue</name>
    <dbReference type="NCBI Taxonomy" id="586396"/>
    <lineage>
        <taxon>Eukaryota</taxon>
        <taxon>Viridiplantae</taxon>
        <taxon>Streptophyta</taxon>
        <taxon>Embryophyta</taxon>
        <taxon>Tracheophyta</taxon>
        <taxon>Spermatophyta</taxon>
        <taxon>Magnoliopsida</taxon>
        <taxon>eudicotyledons</taxon>
        <taxon>Gunneridae</taxon>
        <taxon>Pentapetalae</taxon>
        <taxon>rosids</taxon>
        <taxon>fabids</taxon>
        <taxon>Malpighiales</taxon>
        <taxon>Linaceae</taxon>
        <taxon>Linum</taxon>
    </lineage>
</organism>
<feature type="non-terminal residue" evidence="2">
    <location>
        <position position="79"/>
    </location>
</feature>
<dbReference type="Proteomes" id="UP001154282">
    <property type="component" value="Unassembled WGS sequence"/>
</dbReference>
<feature type="compositionally biased region" description="Basic and acidic residues" evidence="1">
    <location>
        <begin position="40"/>
        <end position="50"/>
    </location>
</feature>
<sequence>MIMGLEGDSIDSVVCFESLVAPNGQLPPEEGDVEKRHLKPKDPKHEEGYTKIKTRSLRRSMANRGSTRRRRSVQAWLWR</sequence>
<gene>
    <name evidence="2" type="ORF">LITE_LOCUS534</name>
</gene>
<reference evidence="2" key="1">
    <citation type="submission" date="2022-08" db="EMBL/GenBank/DDBJ databases">
        <authorList>
            <person name="Gutierrez-Valencia J."/>
        </authorList>
    </citation>
    <scope>NUCLEOTIDE SEQUENCE</scope>
</reference>
<proteinExistence type="predicted"/>
<evidence type="ECO:0000313" key="2">
    <source>
        <dbReference type="EMBL" id="CAI0375280.1"/>
    </source>
</evidence>
<dbReference type="EMBL" id="CAMGYJ010000002">
    <property type="protein sequence ID" value="CAI0375280.1"/>
    <property type="molecule type" value="Genomic_DNA"/>
</dbReference>
<keyword evidence="3" id="KW-1185">Reference proteome</keyword>
<protein>
    <submittedName>
        <fullName evidence="2">Uncharacterized protein</fullName>
    </submittedName>
</protein>
<evidence type="ECO:0000256" key="1">
    <source>
        <dbReference type="SAM" id="MobiDB-lite"/>
    </source>
</evidence>
<name>A0AAV0GQG9_9ROSI</name>
<evidence type="ECO:0000313" key="3">
    <source>
        <dbReference type="Proteomes" id="UP001154282"/>
    </source>
</evidence>
<feature type="region of interest" description="Disordered" evidence="1">
    <location>
        <begin position="24"/>
        <end position="79"/>
    </location>
</feature>
<comment type="caution">
    <text evidence="2">The sequence shown here is derived from an EMBL/GenBank/DDBJ whole genome shotgun (WGS) entry which is preliminary data.</text>
</comment>
<dbReference type="AlphaFoldDB" id="A0AAV0GQG9"/>